<feature type="domain" description="Lipid-binding serum glycoprotein C-terminal" evidence="6">
    <location>
        <begin position="441"/>
        <end position="711"/>
    </location>
</feature>
<feature type="region of interest" description="Disordered" evidence="3">
    <location>
        <begin position="527"/>
        <end position="546"/>
    </location>
</feature>
<feature type="signal peptide" evidence="4">
    <location>
        <begin position="1"/>
        <end position="17"/>
    </location>
</feature>
<dbReference type="KEGG" id="bmy:BM_BM17656"/>
<evidence type="ECO:0000313" key="7">
    <source>
        <dbReference type="EMBL" id="VIO96905.1"/>
    </source>
</evidence>
<keyword evidence="8" id="KW-1185">Reference proteome</keyword>
<dbReference type="AlphaFoldDB" id="A0A4E9FIZ3"/>
<comment type="similarity">
    <text evidence="1">Belongs to the BPI/LBP/Plunc superfamily. BPI/LBP family.</text>
</comment>
<name>A0A4E9FIZ3_BRUMA</name>
<feature type="compositionally biased region" description="Low complexity" evidence="3">
    <location>
        <begin position="530"/>
        <end position="542"/>
    </location>
</feature>
<dbReference type="RefSeq" id="XP_042936666.1">
    <property type="nucleotide sequence ID" value="XM_043080732.1"/>
</dbReference>
<dbReference type="GO" id="GO:0008289">
    <property type="term" value="F:lipid binding"/>
    <property type="evidence" value="ECO:0007669"/>
    <property type="project" value="InterPro"/>
</dbReference>
<dbReference type="Pfam" id="PF02886">
    <property type="entry name" value="LBP_BPI_CETP_C"/>
    <property type="match status" value="2"/>
</dbReference>
<dbReference type="InterPro" id="IPR032942">
    <property type="entry name" value="BPI/LBP/Plunc"/>
</dbReference>
<organism evidence="7">
    <name type="scientific">Brugia malayi</name>
    <name type="common">Filarial nematode worm</name>
    <dbReference type="NCBI Taxonomy" id="6279"/>
    <lineage>
        <taxon>Eukaryota</taxon>
        <taxon>Metazoa</taxon>
        <taxon>Ecdysozoa</taxon>
        <taxon>Nematoda</taxon>
        <taxon>Chromadorea</taxon>
        <taxon>Rhabditida</taxon>
        <taxon>Spirurina</taxon>
        <taxon>Spiruromorpha</taxon>
        <taxon>Filarioidea</taxon>
        <taxon>Onchocercidae</taxon>
        <taxon>Brugia</taxon>
    </lineage>
</organism>
<protein>
    <submittedName>
        <fullName evidence="9">Lipid-binding serum glycoprotein C-terminal domain-containing protein</fullName>
    </submittedName>
</protein>
<evidence type="ECO:0000259" key="5">
    <source>
        <dbReference type="SMART" id="SM00328"/>
    </source>
</evidence>
<dbReference type="PANTHER" id="PTHR10504:SF144">
    <property type="entry name" value="BPI1 DOMAIN-CONTAINING PROTEIN"/>
    <property type="match status" value="1"/>
</dbReference>
<dbReference type="WBParaSite" id="Bm17656.1">
    <property type="protein sequence ID" value="Bm17656.1"/>
    <property type="gene ID" value="WBGene00268798"/>
</dbReference>
<evidence type="ECO:0000313" key="9">
    <source>
        <dbReference type="WBParaSite" id="Bm17656.1"/>
    </source>
</evidence>
<dbReference type="Proteomes" id="UP000006672">
    <property type="component" value="Unassembled WGS sequence"/>
</dbReference>
<evidence type="ECO:0000256" key="2">
    <source>
        <dbReference type="ARBA" id="ARBA00023157"/>
    </source>
</evidence>
<dbReference type="SMART" id="SM00329">
    <property type="entry name" value="BPI2"/>
    <property type="match status" value="1"/>
</dbReference>
<evidence type="ECO:0000256" key="3">
    <source>
        <dbReference type="SAM" id="MobiDB-lite"/>
    </source>
</evidence>
<proteinExistence type="inferred from homology"/>
<feature type="chain" id="PRO_5023885549" evidence="4">
    <location>
        <begin position="18"/>
        <end position="732"/>
    </location>
</feature>
<accession>A0A4E9FIZ3</accession>
<keyword evidence="2" id="KW-1015">Disulfide bond</keyword>
<dbReference type="PANTHER" id="PTHR10504">
    <property type="entry name" value="BACTERICIDAL PERMEABILITY-INCREASING BPI PROTEIN-RELATED"/>
    <property type="match status" value="1"/>
</dbReference>
<accession>A0A5S6PE74</accession>
<evidence type="ECO:0000256" key="1">
    <source>
        <dbReference type="ARBA" id="ARBA00007292"/>
    </source>
</evidence>
<dbReference type="GO" id="GO:0005615">
    <property type="term" value="C:extracellular space"/>
    <property type="evidence" value="ECO:0007669"/>
    <property type="project" value="TreeGrafter"/>
</dbReference>
<dbReference type="STRING" id="6279.A0A5S6PE74"/>
<dbReference type="Gene3D" id="3.15.20.10">
    <property type="entry name" value="Bactericidal permeability-increasing protein, domain 2"/>
    <property type="match status" value="1"/>
</dbReference>
<dbReference type="CTD" id="66058916"/>
<dbReference type="GeneID" id="66058916"/>
<gene>
    <name evidence="7 9" type="primary">Bm17656</name>
    <name evidence="7" type="ORF">BM_BM17656</name>
</gene>
<reference evidence="8" key="1">
    <citation type="journal article" date="2007" name="Science">
        <title>Draft genome of the filarial nematode parasite Brugia malayi.</title>
        <authorList>
            <person name="Ghedin E."/>
            <person name="Wang S."/>
            <person name="Spiro D."/>
            <person name="Caler E."/>
            <person name="Zhao Q."/>
            <person name="Crabtree J."/>
            <person name="Allen J.E."/>
            <person name="Delcher A.L."/>
            <person name="Guiliano D.B."/>
            <person name="Miranda-Saavedra D."/>
            <person name="Angiuoli S.V."/>
            <person name="Creasy T."/>
            <person name="Amedeo P."/>
            <person name="Haas B."/>
            <person name="El-Sayed N.M."/>
            <person name="Wortman J.R."/>
            <person name="Feldblyum T."/>
            <person name="Tallon L."/>
            <person name="Schatz M."/>
            <person name="Shumway M."/>
            <person name="Koo H."/>
            <person name="Salzberg S.L."/>
            <person name="Schobel S."/>
            <person name="Pertea M."/>
            <person name="Pop M."/>
            <person name="White O."/>
            <person name="Barton G.J."/>
            <person name="Carlow C.K."/>
            <person name="Crawford M.J."/>
            <person name="Daub J."/>
            <person name="Dimmic M.W."/>
            <person name="Estes C.F."/>
            <person name="Foster J.M."/>
            <person name="Ganatra M."/>
            <person name="Gregory W.F."/>
            <person name="Johnson N.M."/>
            <person name="Jin J."/>
            <person name="Komuniecki R."/>
            <person name="Korf I."/>
            <person name="Kumar S."/>
            <person name="Laney S."/>
            <person name="Li B.W."/>
            <person name="Li W."/>
            <person name="Lindblom T.H."/>
            <person name="Lustigman S."/>
            <person name="Ma D."/>
            <person name="Maina C.V."/>
            <person name="Martin D.M."/>
            <person name="McCarter J.P."/>
            <person name="McReynolds L."/>
            <person name="Mitreva M."/>
            <person name="Nutman T.B."/>
            <person name="Parkinson J."/>
            <person name="Peregrin-Alvarez J.M."/>
            <person name="Poole C."/>
            <person name="Ren Q."/>
            <person name="Saunders L."/>
            <person name="Sluder A.E."/>
            <person name="Smith K."/>
            <person name="Stanke M."/>
            <person name="Unnasch T.R."/>
            <person name="Ware J."/>
            <person name="Wei A.D."/>
            <person name="Weil G."/>
            <person name="Williams D.J."/>
            <person name="Zhang Y."/>
            <person name="Williams S.A."/>
            <person name="Fraser-Liggett C."/>
            <person name="Slatko B."/>
            <person name="Blaxter M.L."/>
            <person name="Scott A.L."/>
        </authorList>
    </citation>
    <scope>NUCLEOTIDE SEQUENCE</scope>
    <source>
        <strain evidence="8">FR3</strain>
    </source>
</reference>
<dbReference type="InterPro" id="IPR017943">
    <property type="entry name" value="Bactericidal_perm-incr_a/b_dom"/>
</dbReference>
<dbReference type="InterPro" id="IPR001124">
    <property type="entry name" value="Lipid-bd_serum_glycop_C"/>
</dbReference>
<dbReference type="SMART" id="SM00328">
    <property type="entry name" value="BPI1"/>
    <property type="match status" value="1"/>
</dbReference>
<dbReference type="EMBL" id="CAAKNF010000194">
    <property type="protein sequence ID" value="VIO96905.1"/>
    <property type="molecule type" value="Genomic_DNA"/>
</dbReference>
<dbReference type="SUPFAM" id="SSF55394">
    <property type="entry name" value="Bactericidal permeability-increasing protein, BPI"/>
    <property type="match status" value="2"/>
</dbReference>
<dbReference type="OrthoDB" id="5874601at2759"/>
<evidence type="ECO:0000259" key="6">
    <source>
        <dbReference type="SMART" id="SM00329"/>
    </source>
</evidence>
<dbReference type="Gene3D" id="3.15.10.10">
    <property type="entry name" value="Bactericidal permeability-increasing protein, domain 1"/>
    <property type="match status" value="1"/>
</dbReference>
<dbReference type="InterPro" id="IPR017942">
    <property type="entry name" value="Lipid-bd_serum_glycop_N"/>
</dbReference>
<feature type="domain" description="Lipid-binding serum glycoprotein N-terminal" evidence="5">
    <location>
        <begin position="75"/>
        <end position="311"/>
    </location>
</feature>
<sequence length="732" mass="82964">MMESVMLIFVLFVGCFGLNVKYLDSDVQLQPLSSTINHFKNTQSPRFDAVNSIDDNDINSQLFNGIRGLPGLEFQIKPKAFSYANLLAASIIDEEIRRIQLLPIKQCFQQFNGCIAISNFIISRYRCPQLVTFHPAPPNRLIFTIRNFDLEIKGDINGEIKVILPIKLNSTVYTRFHQISTTVQLTIHRKLNGSPYVRSIGCYVNAGFSDVILQNGGILEDIFNSNFRGSTVKQIRKQLPIRVCQMIRNIVKKKINIPLQKASKVIPLSEMIKFAINNIKISNLPKHCYMEMCKKKMQTDRSTTHFSTSKKKLNLSLISVSDTHHITTKNDNTRFTLSPISLTTSHISVREGTNASTILDPCRDCYANKKSTIFKGLIPSDKCIYKDLPNIVLNLHIIKVLATPDYFQLGLRAVFAPEEEIIQMPFHPFPMHFPQNFNNENENERMLDVLISDYTINSLLYHMHKNDFIMFRVGPEIPELSELLKTTCTDEDYDDFGDFDIEDDEELDDEKNSTVILAKLRRRRKRSVVNSDNDNSDNNQESNDNDGDIFGDLGVCLGDIMPAIREKYPRKLIYVKIYSKRAPFVILLAKDNGTARVNLELEAALYINDSGEKVGTMLISSVIDGNIQLSANRVNVLIKIQSLKLIDKEETLGLPPDALDNLANLSKDIIAQTVSNELSNGLTIELATEKLPYNLVKPKFSIIDHAIHLSTDFNILSSIIGTNKLSTNCRRF</sequence>
<keyword evidence="4" id="KW-0732">Signal</keyword>
<reference evidence="7" key="2">
    <citation type="submission" date="2019-04" db="EMBL/GenBank/DDBJ databases">
        <authorList>
            <person name="Howe K."/>
            <person name="Paulini M."/>
            <person name="Williams G."/>
        </authorList>
    </citation>
    <scope>NUCLEOTIDE SEQUENCE [LARGE SCALE GENOMIC DNA]</scope>
    <source>
        <strain evidence="7">FR3</strain>
    </source>
</reference>
<evidence type="ECO:0000313" key="8">
    <source>
        <dbReference type="Proteomes" id="UP000006672"/>
    </source>
</evidence>
<evidence type="ECO:0000256" key="4">
    <source>
        <dbReference type="SAM" id="SignalP"/>
    </source>
</evidence>
<reference evidence="9" key="3">
    <citation type="submission" date="2019-12" db="UniProtKB">
        <authorList>
            <consortium name="WormBaseParasite"/>
        </authorList>
    </citation>
    <scope>IDENTIFICATION</scope>
</reference>